<dbReference type="Proteomes" id="UP000095094">
    <property type="component" value="Unassembled WGS sequence"/>
</dbReference>
<name>A0A1E5H7D8_9ENTE</name>
<comment type="caution">
    <text evidence="2">The sequence shown here is derived from an EMBL/GenBank/DDBJ whole genome shotgun (WGS) entry which is preliminary data.</text>
</comment>
<feature type="domain" description="WxL" evidence="1">
    <location>
        <begin position="44"/>
        <end position="270"/>
    </location>
</feature>
<dbReference type="Pfam" id="PF13731">
    <property type="entry name" value="WxL"/>
    <property type="match status" value="1"/>
</dbReference>
<protein>
    <recommendedName>
        <fullName evidence="1">WxL domain-containing protein</fullName>
    </recommendedName>
</protein>
<gene>
    <name evidence="2" type="ORF">BCR25_02870</name>
</gene>
<sequence length="270" mass="30518">MLLVLLSRYPLKGKHQSFWLLFLLSISCIFGNSTEANGFSESSVIEFDKKVDNYIYDPEFPTEIVDPGTSEAVGRYLRMEFASRLDFGINEQSDKNETYYSKGQLFYGSTPARGNFIQVSDLREHNWGWGLYVKQETQFSSKEEHPVMLDGAKITLKQPWINSTILEHSPRVNDSEIELVPGQLNQLVHASAGEGVGTWLLSFGASSGNENGQKNSLIPKYDDRGQMEIDTIYQKNVYLNKAVTLNVPGKTKKQNAVYQTDVTWILSELP</sequence>
<proteinExistence type="predicted"/>
<evidence type="ECO:0000259" key="1">
    <source>
        <dbReference type="Pfam" id="PF13731"/>
    </source>
</evidence>
<dbReference type="AlphaFoldDB" id="A0A1E5H7D8"/>
<accession>A0A1E5H7D8</accession>
<reference evidence="3" key="1">
    <citation type="submission" date="2016-09" db="EMBL/GenBank/DDBJ databases">
        <authorList>
            <person name="Gulvik C.A."/>
        </authorList>
    </citation>
    <scope>NUCLEOTIDE SEQUENCE [LARGE SCALE GENOMIC DNA]</scope>
    <source>
        <strain evidence="3">LMG 8895</strain>
    </source>
</reference>
<dbReference type="InterPro" id="IPR027994">
    <property type="entry name" value="WxL_dom"/>
</dbReference>
<dbReference type="EMBL" id="MIJY01000001">
    <property type="protein sequence ID" value="OEG20833.1"/>
    <property type="molecule type" value="Genomic_DNA"/>
</dbReference>
<evidence type="ECO:0000313" key="3">
    <source>
        <dbReference type="Proteomes" id="UP000095094"/>
    </source>
</evidence>
<keyword evidence="3" id="KW-1185">Reference proteome</keyword>
<organism evidence="2 3">
    <name type="scientific">Enterococcus termitis</name>
    <dbReference type="NCBI Taxonomy" id="332950"/>
    <lineage>
        <taxon>Bacteria</taxon>
        <taxon>Bacillati</taxon>
        <taxon>Bacillota</taxon>
        <taxon>Bacilli</taxon>
        <taxon>Lactobacillales</taxon>
        <taxon>Enterococcaceae</taxon>
        <taxon>Enterococcus</taxon>
    </lineage>
</organism>
<evidence type="ECO:0000313" key="2">
    <source>
        <dbReference type="EMBL" id="OEG20833.1"/>
    </source>
</evidence>